<protein>
    <submittedName>
        <fullName evidence="1">Uncharacterized protein</fullName>
    </submittedName>
</protein>
<dbReference type="EMBL" id="CM020618">
    <property type="protein sequence ID" value="KAK1860694.1"/>
    <property type="molecule type" value="Genomic_DNA"/>
</dbReference>
<name>A0ACC3BSM1_PYRYE</name>
<gene>
    <name evidence="1" type="ORF">I4F81_003282</name>
</gene>
<evidence type="ECO:0000313" key="1">
    <source>
        <dbReference type="EMBL" id="KAK1860694.1"/>
    </source>
</evidence>
<reference evidence="1" key="1">
    <citation type="submission" date="2019-11" db="EMBL/GenBank/DDBJ databases">
        <title>Nori genome reveals adaptations in red seaweeds to the harsh intertidal environment.</title>
        <authorList>
            <person name="Wang D."/>
            <person name="Mao Y."/>
        </authorList>
    </citation>
    <scope>NUCLEOTIDE SEQUENCE</scope>
    <source>
        <tissue evidence="1">Gametophyte</tissue>
    </source>
</reference>
<dbReference type="Proteomes" id="UP000798662">
    <property type="component" value="Chromosome 1"/>
</dbReference>
<organism evidence="1 2">
    <name type="scientific">Pyropia yezoensis</name>
    <name type="common">Susabi-nori</name>
    <name type="synonym">Porphyra yezoensis</name>
    <dbReference type="NCBI Taxonomy" id="2788"/>
    <lineage>
        <taxon>Eukaryota</taxon>
        <taxon>Rhodophyta</taxon>
        <taxon>Bangiophyceae</taxon>
        <taxon>Bangiales</taxon>
        <taxon>Bangiaceae</taxon>
        <taxon>Pyropia</taxon>
    </lineage>
</organism>
<keyword evidence="2" id="KW-1185">Reference proteome</keyword>
<sequence>MVAAEPTTTLDLTTPPAPRPPVVTPAEWEARTRALLSSRLDLDAVDVDVSDYVVSALADAVAAEDDAVAVVAPFLQYLARPGETSATGAAAVDAARSLRRELHGVPESLSEGGAADQPQRLAKPKRLGAAVGFHAGAEDGDGKGRRRRRPAAVNPAVDGGGNANATLDRSLEAAKAKDAADVRRSRRTGAQLRSYTHAPTEAAVGSIKAKIAEGTRDVHIEGIDLSFGGLTLLSGASLHLAAGRRYGVIGRNGIGKSTLMRALARRELPLPPDMDVLYVEQEVAGNDQTPLQCVLSADEKRTALLAEEAELTAKLDTLDPAGEERLSNVYAALSEMDADSAEASAASILDGLGFSTTMMRDMRSSEFSGGWRMRIALARALFGNPRLLLADEPTNHLDLHTVLWLSDYLTRWEGTLVVVSHDRDFLNTVCTDIVYVKDKLLHTYSGNYDDFERARLERLKEVTRAAESFEMRRAHVQKFVDKFRANAKRAAMAQSRIKLLQRMEEDRVVLPGEEEEFAFSFPEPGPLTGSHGSLQLSNVTFGYAARQRVAAADLGDDTAPPPVAAPKILFQGVDFSVDMDSRAALVGPNGAGKTTLLKLLLGDNVPSEGNVKRSTKLRVGYFSQHHVEQLVLWRTPLEHMKVTFPAATNDILRGHLHKLGVSADMALRPISTLSGGQKSRVALAVITYSNPHILLLDEITNHLDIESIDALVEALNEFSGGVMVISHDARLISTVCDEIYICENGTVQRYPGDFREYRASLLSSLRKANFKRNLSIAK</sequence>
<evidence type="ECO:0000313" key="2">
    <source>
        <dbReference type="Proteomes" id="UP000798662"/>
    </source>
</evidence>
<proteinExistence type="predicted"/>
<comment type="caution">
    <text evidence="1">The sequence shown here is derived from an EMBL/GenBank/DDBJ whole genome shotgun (WGS) entry which is preliminary data.</text>
</comment>
<accession>A0ACC3BSM1</accession>